<sequence>MGTYMNGSPSLGYAVRATDTARKEGEMSKNYEGIGDALTDMNLRIARLELTTVALLKELAEARTLSAGFPSFLQRNTEEHASRSSASYFQELPALMAQWTQLVSEIQRRDEPK</sequence>
<proteinExistence type="predicted"/>
<evidence type="ECO:0000313" key="1">
    <source>
        <dbReference type="EMBL" id="MBA0310407.1"/>
    </source>
</evidence>
<organism evidence="1 2">
    <name type="scientific">Stenotrophomonas maltophilia</name>
    <name type="common">Pseudomonas maltophilia</name>
    <name type="synonym">Xanthomonas maltophilia</name>
    <dbReference type="NCBI Taxonomy" id="40324"/>
    <lineage>
        <taxon>Bacteria</taxon>
        <taxon>Pseudomonadati</taxon>
        <taxon>Pseudomonadota</taxon>
        <taxon>Gammaproteobacteria</taxon>
        <taxon>Lysobacterales</taxon>
        <taxon>Lysobacteraceae</taxon>
        <taxon>Stenotrophomonas</taxon>
        <taxon>Stenotrophomonas maltophilia group</taxon>
    </lineage>
</organism>
<reference evidence="1" key="1">
    <citation type="submission" date="2018-09" db="EMBL/GenBank/DDBJ databases">
        <authorList>
            <person name="Groschel M."/>
            <person name="Kohl T."/>
            <person name="Conchillo-Sole O."/>
            <person name="Mamat U."/>
            <person name="Yero D."/>
            <person name="Niemann S."/>
            <person name="Daura X."/>
            <person name="Gibert I."/>
        </authorList>
    </citation>
    <scope>NUCLEOTIDE SEQUENCE</scope>
    <source>
        <strain evidence="1">OG156</strain>
    </source>
</reference>
<comment type="caution">
    <text evidence="1">The sequence shown here is derived from an EMBL/GenBank/DDBJ whole genome shotgun (WGS) entry which is preliminary data.</text>
</comment>
<gene>
    <name evidence="1" type="ORF">D7Y33_05155</name>
</gene>
<dbReference type="EMBL" id="RAUE01000010">
    <property type="protein sequence ID" value="MBA0310407.1"/>
    <property type="molecule type" value="Genomic_DNA"/>
</dbReference>
<dbReference type="AlphaFoldDB" id="A0AAW3S1V0"/>
<accession>A0AAW3S1V0</accession>
<evidence type="ECO:0000313" key="2">
    <source>
        <dbReference type="Proteomes" id="UP000822271"/>
    </source>
</evidence>
<protein>
    <submittedName>
        <fullName evidence="1">Uncharacterized protein</fullName>
    </submittedName>
</protein>
<reference evidence="1" key="2">
    <citation type="journal article" date="2020" name="Front. Microbiol.">
        <title>Genetic Variants of the DSF Quorum Sensing System in Stenotrophomonas maltophilia Influence Virulence and Resistance Phenotypes Among Genotypically Diverse Clinical Isolates.</title>
        <authorList>
            <person name="Yero D."/>
            <person name="Huedo P."/>
            <person name="Conchillo-Sole O."/>
            <person name="Martinez-Servat S."/>
            <person name="Mamat U."/>
            <person name="Coves X."/>
            <person name="Llanas F."/>
            <person name="Roca I."/>
            <person name="Vila J."/>
            <person name="Schaible U.E."/>
            <person name="Daura X."/>
            <person name="Gibert I."/>
        </authorList>
    </citation>
    <scope>NUCLEOTIDE SEQUENCE</scope>
    <source>
        <strain evidence="1">OG156</strain>
    </source>
</reference>
<dbReference type="Proteomes" id="UP000822271">
    <property type="component" value="Unassembled WGS sequence"/>
</dbReference>
<name>A0AAW3S1V0_STEMA</name>